<sequence>MKFKIGLLFVAAFLTLTGTGKAHDEQQIRAAVEKAYQKGYKRGFKEGQVHVLPEALSSRSIDRIGDVLGQKGNGDVLIKDKIPRNSR</sequence>
<feature type="signal peptide" evidence="1">
    <location>
        <begin position="1"/>
        <end position="22"/>
    </location>
</feature>
<proteinExistence type="predicted"/>
<protein>
    <recommendedName>
        <fullName evidence="4">DUF4148 domain-containing protein</fullName>
    </recommendedName>
</protein>
<evidence type="ECO:0000313" key="3">
    <source>
        <dbReference type="EMBL" id="VFK68701.1"/>
    </source>
</evidence>
<evidence type="ECO:0000313" key="2">
    <source>
        <dbReference type="EMBL" id="VFK59502.1"/>
    </source>
</evidence>
<reference evidence="2" key="1">
    <citation type="submission" date="2019-02" db="EMBL/GenBank/DDBJ databases">
        <authorList>
            <person name="Gruber-Vodicka R. H."/>
            <person name="Seah K. B. B."/>
        </authorList>
    </citation>
    <scope>NUCLEOTIDE SEQUENCE</scope>
    <source>
        <strain evidence="3">BECK_BY19</strain>
        <strain evidence="2">BECK_BY8</strain>
    </source>
</reference>
<keyword evidence="1" id="KW-0732">Signal</keyword>
<evidence type="ECO:0008006" key="4">
    <source>
        <dbReference type="Google" id="ProtNLM"/>
    </source>
</evidence>
<evidence type="ECO:0000256" key="1">
    <source>
        <dbReference type="SAM" id="SignalP"/>
    </source>
</evidence>
<organism evidence="2">
    <name type="scientific">Candidatus Kentrum sp. UNK</name>
    <dbReference type="NCBI Taxonomy" id="2126344"/>
    <lineage>
        <taxon>Bacteria</taxon>
        <taxon>Pseudomonadati</taxon>
        <taxon>Pseudomonadota</taxon>
        <taxon>Gammaproteobacteria</taxon>
        <taxon>Candidatus Kentrum</taxon>
    </lineage>
</organism>
<accession>A0A451A0F1</accession>
<dbReference type="EMBL" id="CAADFZ010000007">
    <property type="protein sequence ID" value="VFK59502.1"/>
    <property type="molecule type" value="Genomic_DNA"/>
</dbReference>
<dbReference type="AlphaFoldDB" id="A0A451A0F1"/>
<name>A0A451A0F1_9GAMM</name>
<feature type="chain" id="PRO_5036113598" description="DUF4148 domain-containing protein" evidence="1">
    <location>
        <begin position="23"/>
        <end position="87"/>
    </location>
</feature>
<dbReference type="EMBL" id="CAADGD010000005">
    <property type="protein sequence ID" value="VFK68701.1"/>
    <property type="molecule type" value="Genomic_DNA"/>
</dbReference>
<gene>
    <name evidence="2" type="ORF">BECKUNK1418G_GA0071005_100737</name>
    <name evidence="3" type="ORF">BECKUNK1418H_GA0071006_100515</name>
</gene>